<dbReference type="Proteomes" id="UP000324143">
    <property type="component" value="Unassembled WGS sequence"/>
</dbReference>
<accession>A0A5D0MKG2</accession>
<gene>
    <name evidence="1" type="ORF">FXF47_01495</name>
</gene>
<reference evidence="1" key="1">
    <citation type="submission" date="2019-08" db="EMBL/GenBank/DDBJ databases">
        <title>Genomic characterization of a novel candidate phylum (ARYD3) from a high temperature, high salinity tertiary oil reservoir in north central Oklahoma, USA.</title>
        <authorList>
            <person name="Youssef N.H."/>
            <person name="Yadav A."/>
            <person name="Elshahed M.S."/>
        </authorList>
    </citation>
    <scope>NUCLEOTIDE SEQUENCE [LARGE SCALE GENOMIC DNA]</scope>
    <source>
        <strain evidence="1">ARYD3</strain>
    </source>
</reference>
<organism evidence="1 2">
    <name type="scientific">Candidatus Mcinerneyibacterium aminivorans</name>
    <dbReference type="NCBI Taxonomy" id="2703815"/>
    <lineage>
        <taxon>Bacteria</taxon>
        <taxon>Candidatus Macinerneyibacteriota</taxon>
        <taxon>Candidatus Mcinerneyibacteria</taxon>
        <taxon>Candidatus Mcinerneyibacteriales</taxon>
        <taxon>Candidatus Mcinerneyibacteriaceae</taxon>
        <taxon>Candidatus Mcinerneyibacterium</taxon>
    </lineage>
</organism>
<evidence type="ECO:0000313" key="2">
    <source>
        <dbReference type="Proteomes" id="UP000324143"/>
    </source>
</evidence>
<keyword evidence="2" id="KW-1185">Reference proteome</keyword>
<proteinExistence type="predicted"/>
<dbReference type="EMBL" id="VSIX01000016">
    <property type="protein sequence ID" value="TYB31940.1"/>
    <property type="molecule type" value="Genomic_DNA"/>
</dbReference>
<comment type="caution">
    <text evidence="1">The sequence shown here is derived from an EMBL/GenBank/DDBJ whole genome shotgun (WGS) entry which is preliminary data.</text>
</comment>
<name>A0A5D0MKG2_9BACT</name>
<evidence type="ECO:0000313" key="1">
    <source>
        <dbReference type="EMBL" id="TYB31940.1"/>
    </source>
</evidence>
<dbReference type="AlphaFoldDB" id="A0A5D0MKG2"/>
<protein>
    <submittedName>
        <fullName evidence="1">Uncharacterized protein</fullName>
    </submittedName>
</protein>
<sequence length="449" mass="54721">MFVGGLFYKDKKGEIKELTIEFLYNKIKEYYSNRNLEKDDIDNLLSVLTLYIQTKKEDNLIEEKEIDLLLKKIKREKAEKSFYIDDRKHTYGYFKNFLKEKKAKLPKNIEKKIFGDIEKFLENIKNSLGIINIKKATYKNLVYDILDGYNIDYKKSKMLSFPLDELLLIYSKYSPFEAGEYFKEVVNLYIFRNFLYHSKLKKMEERKLIKVENLDPFEVDMLDLVSKKADVGKKEMQLAKNIIFYKKKLFDKCDIDNKYLFQINKNQFDVPSIVYIDDFIEYKNNIKSFAFRKNENYSLFSMDETIFPVYSSIYNVELNIDRFKDYPSSRQFEEIEKLVKYIRKFYYKYNEYFYLINLLKRRNLYIKIFIDISNSDYNHFFTSYIRKLLDKEDMIKIVLFNRNKKIKKTEYANYAKENYLIQLNIDSEDWDENMFKYCRRNNIYLLNLN</sequence>